<dbReference type="EMBL" id="PGCI01000294">
    <property type="protein sequence ID" value="PLW30557.1"/>
    <property type="molecule type" value="Genomic_DNA"/>
</dbReference>
<proteinExistence type="predicted"/>
<dbReference type="Proteomes" id="UP000235392">
    <property type="component" value="Unassembled WGS sequence"/>
</dbReference>
<reference evidence="2 3" key="1">
    <citation type="submission" date="2017-11" db="EMBL/GenBank/DDBJ databases">
        <title>De novo assembly and phasing of dikaryotic genomes from two isolates of Puccinia coronata f. sp. avenae, the causal agent of oat crown rust.</title>
        <authorList>
            <person name="Miller M.E."/>
            <person name="Zhang Y."/>
            <person name="Omidvar V."/>
            <person name="Sperschneider J."/>
            <person name="Schwessinger B."/>
            <person name="Raley C."/>
            <person name="Palmer J.M."/>
            <person name="Garnica D."/>
            <person name="Upadhyaya N."/>
            <person name="Rathjen J."/>
            <person name="Taylor J.M."/>
            <person name="Park R.F."/>
            <person name="Dodds P.N."/>
            <person name="Hirsch C.D."/>
            <person name="Kianian S.F."/>
            <person name="Figueroa M."/>
        </authorList>
    </citation>
    <scope>NUCLEOTIDE SEQUENCE [LARGE SCALE GENOMIC DNA]</scope>
    <source>
        <strain evidence="2">12SD80</strain>
    </source>
</reference>
<feature type="region of interest" description="Disordered" evidence="1">
    <location>
        <begin position="110"/>
        <end position="143"/>
    </location>
</feature>
<protein>
    <submittedName>
        <fullName evidence="2">Uncharacterized protein</fullName>
    </submittedName>
</protein>
<gene>
    <name evidence="2" type="ORF">PCASD_21398</name>
</gene>
<accession>A0A2N5TYN1</accession>
<evidence type="ECO:0000313" key="3">
    <source>
        <dbReference type="Proteomes" id="UP000235392"/>
    </source>
</evidence>
<dbReference type="AlphaFoldDB" id="A0A2N5TYN1"/>
<evidence type="ECO:0000313" key="2">
    <source>
        <dbReference type="EMBL" id="PLW30557.1"/>
    </source>
</evidence>
<evidence type="ECO:0000256" key="1">
    <source>
        <dbReference type="SAM" id="MobiDB-lite"/>
    </source>
</evidence>
<name>A0A2N5TYN1_9BASI</name>
<comment type="caution">
    <text evidence="2">The sequence shown here is derived from an EMBL/GenBank/DDBJ whole genome shotgun (WGS) entry which is preliminary data.</text>
</comment>
<organism evidence="2 3">
    <name type="scientific">Puccinia coronata f. sp. avenae</name>
    <dbReference type="NCBI Taxonomy" id="200324"/>
    <lineage>
        <taxon>Eukaryota</taxon>
        <taxon>Fungi</taxon>
        <taxon>Dikarya</taxon>
        <taxon>Basidiomycota</taxon>
        <taxon>Pucciniomycotina</taxon>
        <taxon>Pucciniomycetes</taxon>
        <taxon>Pucciniales</taxon>
        <taxon>Pucciniaceae</taxon>
        <taxon>Puccinia</taxon>
    </lineage>
</organism>
<sequence length="169" mass="19341">MPTVSSGVPKLHCGWDPVSHDVRKQVHLFHLLPSQLGYESLTQFRFPHQPGSIQLTRTTLDHLGFQLFPKLFSVLFRVHIPTPRFTRTYVGFQSSPNSSPDLRLFFSGLNDKQAHPDTSPKQQASPHAAKPTDLNPSKPIKKITWSYRRKRTVELYPDIPSDKPRQPTH</sequence>